<name>A0A0F8X9N0_9ZZZZ</name>
<feature type="non-terminal residue" evidence="7">
    <location>
        <position position="354"/>
    </location>
</feature>
<evidence type="ECO:0000256" key="2">
    <source>
        <dbReference type="ARBA" id="ARBA00022490"/>
    </source>
</evidence>
<evidence type="ECO:0000313" key="7">
    <source>
        <dbReference type="EMBL" id="KKK65508.1"/>
    </source>
</evidence>
<keyword evidence="4" id="KW-0067">ATP-binding</keyword>
<dbReference type="InterPro" id="IPR056546">
    <property type="entry name" value="MreB_MamK-like"/>
</dbReference>
<dbReference type="SUPFAM" id="SSF53067">
    <property type="entry name" value="Actin-like ATPase domain"/>
    <property type="match status" value="2"/>
</dbReference>
<dbReference type="InterPro" id="IPR004753">
    <property type="entry name" value="MreB"/>
</dbReference>
<dbReference type="NCBIfam" id="NF010539">
    <property type="entry name" value="PRK13927.1"/>
    <property type="match status" value="1"/>
</dbReference>
<reference evidence="7" key="1">
    <citation type="journal article" date="2015" name="Nature">
        <title>Complex archaea that bridge the gap between prokaryotes and eukaryotes.</title>
        <authorList>
            <person name="Spang A."/>
            <person name="Saw J.H."/>
            <person name="Jorgensen S.L."/>
            <person name="Zaremba-Niedzwiedzka K."/>
            <person name="Martijn J."/>
            <person name="Lind A.E."/>
            <person name="van Eijk R."/>
            <person name="Schleper C."/>
            <person name="Guy L."/>
            <person name="Ettema T.J."/>
        </authorList>
    </citation>
    <scope>NUCLEOTIDE SEQUENCE</scope>
</reference>
<dbReference type="PANTHER" id="PTHR42749">
    <property type="entry name" value="CELL SHAPE-DETERMINING PROTEIN MREB"/>
    <property type="match status" value="1"/>
</dbReference>
<proteinExistence type="inferred from homology"/>
<dbReference type="NCBIfam" id="TIGR00904">
    <property type="entry name" value="mreB"/>
    <property type="match status" value="1"/>
</dbReference>
<dbReference type="InterPro" id="IPR043129">
    <property type="entry name" value="ATPase_NBD"/>
</dbReference>
<gene>
    <name evidence="7" type="ORF">LCGC14_2973430</name>
</gene>
<evidence type="ECO:0000256" key="4">
    <source>
        <dbReference type="ARBA" id="ARBA00022840"/>
    </source>
</evidence>
<dbReference type="AlphaFoldDB" id="A0A0F8X9N0"/>
<dbReference type="GO" id="GO:0005524">
    <property type="term" value="F:ATP binding"/>
    <property type="evidence" value="ECO:0007669"/>
    <property type="project" value="UniProtKB-KW"/>
</dbReference>
<evidence type="ECO:0000256" key="1">
    <source>
        <dbReference type="ARBA" id="ARBA00004496"/>
    </source>
</evidence>
<dbReference type="GO" id="GO:0000902">
    <property type="term" value="P:cell morphogenesis"/>
    <property type="evidence" value="ECO:0007669"/>
    <property type="project" value="InterPro"/>
</dbReference>
<keyword evidence="2" id="KW-0963">Cytoplasm</keyword>
<comment type="similarity">
    <text evidence="6">Belongs to the FtsA/MreB family.</text>
</comment>
<dbReference type="EMBL" id="LAZR01060521">
    <property type="protein sequence ID" value="KKK65508.1"/>
    <property type="molecule type" value="Genomic_DNA"/>
</dbReference>
<comment type="subcellular location">
    <subcellularLocation>
        <location evidence="1">Cytoplasm</location>
    </subcellularLocation>
</comment>
<dbReference type="Pfam" id="PF06723">
    <property type="entry name" value="MreB_Mbl"/>
    <property type="match status" value="1"/>
</dbReference>
<dbReference type="PRINTS" id="PR01652">
    <property type="entry name" value="SHAPEPROTEIN"/>
</dbReference>
<evidence type="ECO:0000256" key="5">
    <source>
        <dbReference type="ARBA" id="ARBA00022960"/>
    </source>
</evidence>
<dbReference type="GO" id="GO:0005737">
    <property type="term" value="C:cytoplasm"/>
    <property type="evidence" value="ECO:0007669"/>
    <property type="project" value="UniProtKB-SubCell"/>
</dbReference>
<protein>
    <recommendedName>
        <fullName evidence="8">Cell shape-determining protein MreB</fullName>
    </recommendedName>
</protein>
<keyword evidence="3" id="KW-0547">Nucleotide-binding</keyword>
<organism evidence="7">
    <name type="scientific">marine sediment metagenome</name>
    <dbReference type="NCBI Taxonomy" id="412755"/>
    <lineage>
        <taxon>unclassified sequences</taxon>
        <taxon>metagenomes</taxon>
        <taxon>ecological metagenomes</taxon>
    </lineage>
</organism>
<dbReference type="PANTHER" id="PTHR42749:SF1">
    <property type="entry name" value="CELL SHAPE-DETERMINING PROTEIN MREB"/>
    <property type="match status" value="1"/>
</dbReference>
<evidence type="ECO:0008006" key="8">
    <source>
        <dbReference type="Google" id="ProtNLM"/>
    </source>
</evidence>
<sequence>MNHIINKFFQQFSEDIAIDLGTANSVVYVHGRGIVIQEPSVVAINKKTGQILAIGLEAKKMVGRTPAHIVATRPLRAGVISDFEVTEQMLQYFLEKSREKKFIRPRVIIGIPSGVTEVEKKAVIDATKSAGAREVFLIEEAMASAIGARLPVQEAGGNFLVDIGGGTTEVAVISLGGIVLSKSLRVAGDRLNEDIIRFAQEEYKLLIGERTAEMIKIAIGSAYPSKEKKEMPMRGRNILTGLPEEIMVSNKDIKRAIEKSVKVIVDEIKTAIEETPPELIADIMANGIYMAGGGSLLGGLDALIQKETRIPTKTPIKKQPKIPTVTIFFNSDICESISLVSFLYIKSLDSIIIE</sequence>
<dbReference type="GO" id="GO:0008360">
    <property type="term" value="P:regulation of cell shape"/>
    <property type="evidence" value="ECO:0007669"/>
    <property type="project" value="UniProtKB-KW"/>
</dbReference>
<dbReference type="CDD" id="cd10225">
    <property type="entry name" value="ASKHA_NBD_MreB-like"/>
    <property type="match status" value="1"/>
</dbReference>
<keyword evidence="5" id="KW-0133">Cell shape</keyword>
<dbReference type="HAMAP" id="MF_02207">
    <property type="entry name" value="MreB"/>
    <property type="match status" value="1"/>
</dbReference>
<evidence type="ECO:0000256" key="6">
    <source>
        <dbReference type="ARBA" id="ARBA00023458"/>
    </source>
</evidence>
<dbReference type="Gene3D" id="3.30.420.40">
    <property type="match status" value="2"/>
</dbReference>
<evidence type="ECO:0000256" key="3">
    <source>
        <dbReference type="ARBA" id="ARBA00022741"/>
    </source>
</evidence>
<comment type="caution">
    <text evidence="7">The sequence shown here is derived from an EMBL/GenBank/DDBJ whole genome shotgun (WGS) entry which is preliminary data.</text>
</comment>
<accession>A0A0F8X9N0</accession>